<protein>
    <submittedName>
        <fullName evidence="1">Uncharacterized protein</fullName>
    </submittedName>
</protein>
<name>A0A2K0VWH2_GIBNY</name>
<gene>
    <name evidence="1" type="ORF">FNYG_12423</name>
</gene>
<keyword evidence="2" id="KW-1185">Reference proteome</keyword>
<dbReference type="EMBL" id="MTQA01000214">
    <property type="protein sequence ID" value="PNP74374.1"/>
    <property type="molecule type" value="Genomic_DNA"/>
</dbReference>
<evidence type="ECO:0000313" key="1">
    <source>
        <dbReference type="EMBL" id="PNP74374.1"/>
    </source>
</evidence>
<proteinExistence type="predicted"/>
<dbReference type="OrthoDB" id="1577640at2759"/>
<reference evidence="1 2" key="1">
    <citation type="submission" date="2017-06" db="EMBL/GenBank/DDBJ databases">
        <title>Genome of Fusarium nygamai isolate CS10214.</title>
        <authorList>
            <person name="Gardiner D.M."/>
            <person name="Obanor F."/>
            <person name="Kazan K."/>
        </authorList>
    </citation>
    <scope>NUCLEOTIDE SEQUENCE [LARGE SCALE GENOMIC DNA]</scope>
    <source>
        <strain evidence="1 2">CS10214</strain>
    </source>
</reference>
<evidence type="ECO:0000313" key="2">
    <source>
        <dbReference type="Proteomes" id="UP000236664"/>
    </source>
</evidence>
<sequence length="90" mass="10550">MTQKKIGAAPEGTYPLKYIQEVQKADAKKRMHIMEGRPTELLDKQLVATEFPRPHIPKSKMERFLEERLGKGNFIIDVLDDWRQIRDLSE</sequence>
<comment type="caution">
    <text evidence="1">The sequence shown here is derived from an EMBL/GenBank/DDBJ whole genome shotgun (WGS) entry which is preliminary data.</text>
</comment>
<accession>A0A2K0VWH2</accession>
<organism evidence="1 2">
    <name type="scientific">Gibberella nygamai</name>
    <name type="common">Bean root rot disease fungus</name>
    <name type="synonym">Fusarium nygamai</name>
    <dbReference type="NCBI Taxonomy" id="42673"/>
    <lineage>
        <taxon>Eukaryota</taxon>
        <taxon>Fungi</taxon>
        <taxon>Dikarya</taxon>
        <taxon>Ascomycota</taxon>
        <taxon>Pezizomycotina</taxon>
        <taxon>Sordariomycetes</taxon>
        <taxon>Hypocreomycetidae</taxon>
        <taxon>Hypocreales</taxon>
        <taxon>Nectriaceae</taxon>
        <taxon>Fusarium</taxon>
        <taxon>Fusarium fujikuroi species complex</taxon>
    </lineage>
</organism>
<dbReference type="AlphaFoldDB" id="A0A2K0VWH2"/>
<dbReference type="Proteomes" id="UP000236664">
    <property type="component" value="Unassembled WGS sequence"/>
</dbReference>